<dbReference type="InterPro" id="IPR034285">
    <property type="entry name" value="CuRO_2_LCC"/>
</dbReference>
<evidence type="ECO:0000256" key="1">
    <source>
        <dbReference type="ARBA" id="ARBA00000349"/>
    </source>
</evidence>
<dbReference type="Pfam" id="PF07731">
    <property type="entry name" value="Cu-oxidase_2"/>
    <property type="match status" value="1"/>
</dbReference>
<dbReference type="Gene3D" id="2.60.40.420">
    <property type="entry name" value="Cupredoxins - blue copper proteins"/>
    <property type="match status" value="3"/>
</dbReference>
<dbReference type="Proteomes" id="UP000823388">
    <property type="component" value="Chromosome 8N"/>
</dbReference>
<dbReference type="Pfam" id="PF07732">
    <property type="entry name" value="Cu-oxidase_3"/>
    <property type="match status" value="1"/>
</dbReference>
<dbReference type="InterPro" id="IPR011706">
    <property type="entry name" value="Cu-oxidase_C"/>
</dbReference>
<evidence type="ECO:0000313" key="17">
    <source>
        <dbReference type="EMBL" id="KAG2558937.1"/>
    </source>
</evidence>
<evidence type="ECO:0000259" key="14">
    <source>
        <dbReference type="Pfam" id="PF00394"/>
    </source>
</evidence>
<dbReference type="GO" id="GO:0052716">
    <property type="term" value="F:hydroquinone:oxygen oxidoreductase activity"/>
    <property type="evidence" value="ECO:0007669"/>
    <property type="project" value="UniProtKB-EC"/>
</dbReference>
<dbReference type="GO" id="GO:0048046">
    <property type="term" value="C:apoplast"/>
    <property type="evidence" value="ECO:0007669"/>
    <property type="project" value="UniProtKB-SubCell"/>
</dbReference>
<dbReference type="InterPro" id="IPR008972">
    <property type="entry name" value="Cupredoxin"/>
</dbReference>
<evidence type="ECO:0000256" key="5">
    <source>
        <dbReference type="ARBA" id="ARBA00010609"/>
    </source>
</evidence>
<keyword evidence="12" id="KW-0186">Copper</keyword>
<evidence type="ECO:0000313" key="18">
    <source>
        <dbReference type="Proteomes" id="UP000823388"/>
    </source>
</evidence>
<dbReference type="PROSITE" id="PS00079">
    <property type="entry name" value="MULTICOPPER_OXIDASE1"/>
    <property type="match status" value="1"/>
</dbReference>
<dbReference type="InterPro" id="IPR001117">
    <property type="entry name" value="Cu-oxidase_2nd"/>
</dbReference>
<evidence type="ECO:0000256" key="3">
    <source>
        <dbReference type="ARBA" id="ARBA00002075"/>
    </source>
</evidence>
<dbReference type="GO" id="GO:0046274">
    <property type="term" value="P:lignin catabolic process"/>
    <property type="evidence" value="ECO:0007669"/>
    <property type="project" value="UniProtKB-KW"/>
</dbReference>
<protein>
    <recommendedName>
        <fullName evidence="6">laccase</fullName>
        <ecNumber evidence="6">1.10.3.2</ecNumber>
    </recommendedName>
</protein>
<feature type="domain" description="Plastocyanin-like" evidence="14">
    <location>
        <begin position="155"/>
        <end position="283"/>
    </location>
</feature>
<evidence type="ECO:0000256" key="13">
    <source>
        <dbReference type="ARBA" id="ARBA00023185"/>
    </source>
</evidence>
<dbReference type="PANTHER" id="PTHR11709">
    <property type="entry name" value="MULTI-COPPER OXIDASE"/>
    <property type="match status" value="1"/>
</dbReference>
<dbReference type="PANTHER" id="PTHR11709:SF253">
    <property type="entry name" value="LACCASE"/>
    <property type="match status" value="1"/>
</dbReference>
<evidence type="ECO:0000256" key="8">
    <source>
        <dbReference type="ARBA" id="ARBA00022525"/>
    </source>
</evidence>
<feature type="domain" description="Plastocyanin-like" evidence="16">
    <location>
        <begin position="32"/>
        <end position="145"/>
    </location>
</feature>
<comment type="similarity">
    <text evidence="5">Belongs to the multicopper oxidase family.</text>
</comment>
<evidence type="ECO:0000259" key="16">
    <source>
        <dbReference type="Pfam" id="PF07732"/>
    </source>
</evidence>
<comment type="function">
    <text evidence="3">Lignin degradation and detoxification of lignin-derived products.</text>
</comment>
<dbReference type="InterPro" id="IPR034288">
    <property type="entry name" value="CuRO_1_LCC"/>
</dbReference>
<keyword evidence="13" id="KW-0439">Lignin degradation</keyword>
<comment type="catalytic activity">
    <reaction evidence="1">
        <text>4 hydroquinone + O2 = 4 benzosemiquinone + 2 H2O</text>
        <dbReference type="Rhea" id="RHEA:11276"/>
        <dbReference type="ChEBI" id="CHEBI:15377"/>
        <dbReference type="ChEBI" id="CHEBI:15379"/>
        <dbReference type="ChEBI" id="CHEBI:17594"/>
        <dbReference type="ChEBI" id="CHEBI:17977"/>
        <dbReference type="EC" id="1.10.3.2"/>
    </reaction>
</comment>
<dbReference type="SUPFAM" id="SSF49503">
    <property type="entry name" value="Cupredoxins"/>
    <property type="match status" value="3"/>
</dbReference>
<evidence type="ECO:0000256" key="9">
    <source>
        <dbReference type="ARBA" id="ARBA00022723"/>
    </source>
</evidence>
<feature type="domain" description="Plastocyanin-like" evidence="15">
    <location>
        <begin position="418"/>
        <end position="529"/>
    </location>
</feature>
<organism evidence="17 18">
    <name type="scientific">Panicum virgatum</name>
    <name type="common">Blackwell switchgrass</name>
    <dbReference type="NCBI Taxonomy" id="38727"/>
    <lineage>
        <taxon>Eukaryota</taxon>
        <taxon>Viridiplantae</taxon>
        <taxon>Streptophyta</taxon>
        <taxon>Embryophyta</taxon>
        <taxon>Tracheophyta</taxon>
        <taxon>Spermatophyta</taxon>
        <taxon>Magnoliopsida</taxon>
        <taxon>Liliopsida</taxon>
        <taxon>Poales</taxon>
        <taxon>Poaceae</taxon>
        <taxon>PACMAD clade</taxon>
        <taxon>Panicoideae</taxon>
        <taxon>Panicodae</taxon>
        <taxon>Paniceae</taxon>
        <taxon>Panicinae</taxon>
        <taxon>Panicum</taxon>
        <taxon>Panicum sect. Hiantes</taxon>
    </lineage>
</organism>
<keyword evidence="11" id="KW-0560">Oxidoreductase</keyword>
<evidence type="ECO:0000256" key="2">
    <source>
        <dbReference type="ARBA" id="ARBA00001935"/>
    </source>
</evidence>
<dbReference type="GO" id="GO:0005507">
    <property type="term" value="F:copper ion binding"/>
    <property type="evidence" value="ECO:0007669"/>
    <property type="project" value="InterPro"/>
</dbReference>
<evidence type="ECO:0000256" key="10">
    <source>
        <dbReference type="ARBA" id="ARBA00022737"/>
    </source>
</evidence>
<name>A0A8T0P9M6_PANVG</name>
<gene>
    <name evidence="17" type="ORF">PVAP13_8NG322656</name>
</gene>
<evidence type="ECO:0000256" key="12">
    <source>
        <dbReference type="ARBA" id="ARBA00023008"/>
    </source>
</evidence>
<dbReference type="AlphaFoldDB" id="A0A8T0P9M6"/>
<evidence type="ECO:0000256" key="4">
    <source>
        <dbReference type="ARBA" id="ARBA00004271"/>
    </source>
</evidence>
<keyword evidence="9" id="KW-0479">Metal-binding</keyword>
<evidence type="ECO:0000256" key="11">
    <source>
        <dbReference type="ARBA" id="ARBA00023002"/>
    </source>
</evidence>
<dbReference type="EMBL" id="CM029052">
    <property type="protein sequence ID" value="KAG2558937.1"/>
    <property type="molecule type" value="Genomic_DNA"/>
</dbReference>
<keyword evidence="10" id="KW-0677">Repeat</keyword>
<keyword evidence="8" id="KW-0964">Secreted</keyword>
<keyword evidence="18" id="KW-1185">Reference proteome</keyword>
<keyword evidence="7" id="KW-0052">Apoplast</keyword>
<accession>A0A8T0P9M6</accession>
<reference evidence="17" key="1">
    <citation type="submission" date="2020-05" db="EMBL/GenBank/DDBJ databases">
        <title>WGS assembly of Panicum virgatum.</title>
        <authorList>
            <person name="Lovell J.T."/>
            <person name="Jenkins J."/>
            <person name="Shu S."/>
            <person name="Juenger T.E."/>
            <person name="Schmutz J."/>
        </authorList>
    </citation>
    <scope>NUCLEOTIDE SEQUENCE</scope>
    <source>
        <strain evidence="17">AP13</strain>
    </source>
</reference>
<dbReference type="EC" id="1.10.3.2" evidence="6"/>
<evidence type="ECO:0000256" key="6">
    <source>
        <dbReference type="ARBA" id="ARBA00012297"/>
    </source>
</evidence>
<comment type="subcellular location">
    <subcellularLocation>
        <location evidence="4">Secreted</location>
        <location evidence="4">Extracellular space</location>
        <location evidence="4">Apoplast</location>
    </subcellularLocation>
</comment>
<comment type="caution">
    <text evidence="17">The sequence shown here is derived from an EMBL/GenBank/DDBJ whole genome shotgun (WGS) entry which is preliminary data.</text>
</comment>
<dbReference type="CDD" id="cd13875">
    <property type="entry name" value="CuRO_2_LCC_plant"/>
    <property type="match status" value="1"/>
</dbReference>
<dbReference type="Pfam" id="PF00394">
    <property type="entry name" value="Cu-oxidase"/>
    <property type="match status" value="1"/>
</dbReference>
<evidence type="ECO:0000256" key="7">
    <source>
        <dbReference type="ARBA" id="ARBA00022523"/>
    </source>
</evidence>
<sequence length="573" mass="63175">MAAVAAVAASVVVKHTFVLAHLRFVPTRSLVSEVRIAHLCNETLVTVANGRLPGLAVEVTERDAIAVHVVNKSPHNITIHWHGLKQRLNCWADGVPSVTQCPIRPGHNLTYRLNVTGQEGTLWWHAHVSCLRASLHGAFVVRPRRAYPFPKPDKEIPIVIGEWWNLNLAQLAKNMGDGCYDDSSSATTINGKLGDLYNCSVKVYWILLSIPGKTYLLRLVNAALYSEYYVKIAGHRFTVVGADANYVHPFATDVVAIGPGETVDALVVADAAPGRYYMVALGGQAPKPDIQIPETRSRATVRYTSGGGGEAPPPVAPEMPDQHDYMVSFNFHCNMSSLRRRHPRPPPRADESLFVALRMGSVCRGGRASCKRSGSKESIIVETMNNLRTLPDRPARPFNFTDRALIPWGPNEAWLEPTEKAAAARRLRHGAVVDVVFQNTAVVDTDNHPMHLHGHDVFVLPQGHDNYDAARDAARYNLVDPPLKNTVLVPRLGWAAVRFVADNPGVWYMRCHYEFHLSMGMAAIFIVEDGPTESTSLPAPPSEFLTCNHAHRLVPNELYLKNTNTTGARVNEA</sequence>
<comment type="cofactor">
    <cofactor evidence="2">
        <name>Cu cation</name>
        <dbReference type="ChEBI" id="CHEBI:23378"/>
    </cofactor>
</comment>
<dbReference type="InterPro" id="IPR011707">
    <property type="entry name" value="Cu-oxidase-like_N"/>
</dbReference>
<dbReference type="InterPro" id="IPR045087">
    <property type="entry name" value="Cu-oxidase_fam"/>
</dbReference>
<proteinExistence type="inferred from homology"/>
<dbReference type="CDD" id="cd13849">
    <property type="entry name" value="CuRO_1_LCC_plant"/>
    <property type="match status" value="1"/>
</dbReference>
<evidence type="ECO:0000259" key="15">
    <source>
        <dbReference type="Pfam" id="PF07731"/>
    </source>
</evidence>
<dbReference type="InterPro" id="IPR033138">
    <property type="entry name" value="Cu_oxidase_CS"/>
</dbReference>